<protein>
    <submittedName>
        <fullName evidence="1">Uncharacterized protein</fullName>
    </submittedName>
</protein>
<dbReference type="Proteomes" id="UP000095210">
    <property type="component" value="Chromosome"/>
</dbReference>
<organism evidence="1 2">
    <name type="scientific">Actinoalloteichus hymeniacidonis</name>
    <dbReference type="NCBI Taxonomy" id="340345"/>
    <lineage>
        <taxon>Bacteria</taxon>
        <taxon>Bacillati</taxon>
        <taxon>Actinomycetota</taxon>
        <taxon>Actinomycetes</taxon>
        <taxon>Pseudonocardiales</taxon>
        <taxon>Pseudonocardiaceae</taxon>
        <taxon>Actinoalloteichus</taxon>
    </lineage>
</organism>
<gene>
    <name evidence="1" type="ORF">TL08_06160</name>
</gene>
<accession>A0AAC9MXM3</accession>
<proteinExistence type="predicted"/>
<evidence type="ECO:0000313" key="1">
    <source>
        <dbReference type="EMBL" id="AOS62057.1"/>
    </source>
</evidence>
<sequence>MRPVEWFVRAVRPGETHHGRADYRAESVVVSPMCGRSRFVALNRSPIHECYYDDQRCPDCLRLLASPALTLVRAS</sequence>
<reference evidence="2" key="1">
    <citation type="submission" date="2016-03" db="EMBL/GenBank/DDBJ databases">
        <title>Complete genome sequence of the type strain Actinoalloteichus hymeniacidonis DSM 45092.</title>
        <authorList>
            <person name="Schaffert L."/>
            <person name="Albersmeier A."/>
            <person name="Winkler A."/>
            <person name="Kalinowski J."/>
            <person name="Zotchev S."/>
            <person name="Ruckert C."/>
        </authorList>
    </citation>
    <scope>NUCLEOTIDE SEQUENCE [LARGE SCALE GENOMIC DNA]</scope>
    <source>
        <strain evidence="2">HPA177(T) (DSM 45092(T))</strain>
    </source>
</reference>
<evidence type="ECO:0000313" key="2">
    <source>
        <dbReference type="Proteomes" id="UP000095210"/>
    </source>
</evidence>
<name>A0AAC9MXM3_9PSEU</name>
<dbReference type="KEGG" id="ahm:TL08_06160"/>
<keyword evidence="2" id="KW-1185">Reference proteome</keyword>
<dbReference type="AlphaFoldDB" id="A0AAC9MXM3"/>
<dbReference type="RefSeq" id="WP_069847247.1">
    <property type="nucleotide sequence ID" value="NZ_CP014859.1"/>
</dbReference>
<dbReference type="EMBL" id="CP014859">
    <property type="protein sequence ID" value="AOS62057.1"/>
    <property type="molecule type" value="Genomic_DNA"/>
</dbReference>